<dbReference type="eggNOG" id="ENOG5034ARN">
    <property type="taxonomic scope" value="Bacteria"/>
</dbReference>
<gene>
    <name evidence="1" type="ORF">SacxiDRAFT_0470</name>
</gene>
<dbReference type="RefSeq" id="WP_006236849.1">
    <property type="nucleotide sequence ID" value="NZ_JH636049.1"/>
</dbReference>
<reference evidence="1 2" key="1">
    <citation type="submission" date="2012-01" db="EMBL/GenBank/DDBJ databases">
        <title>Improved High-Quality Draft sequence of Saccharomonospora xinjiangensis XJ-54.</title>
        <authorList>
            <consortium name="US DOE Joint Genome Institute"/>
            <person name="Lucas S."/>
            <person name="Han J."/>
            <person name="Lapidus A."/>
            <person name="Cheng J.-F."/>
            <person name="Goodwin L."/>
            <person name="Pitluck S."/>
            <person name="Peters L."/>
            <person name="Mikhailova N."/>
            <person name="Teshima H."/>
            <person name="Detter J.C."/>
            <person name="Han C."/>
            <person name="Tapia R."/>
            <person name="Land M."/>
            <person name="Hauser L."/>
            <person name="Kyrpides N."/>
            <person name="Ivanova N."/>
            <person name="Pagani I."/>
            <person name="Brambilla E.-M."/>
            <person name="Klenk H.-P."/>
            <person name="Woyke T."/>
        </authorList>
    </citation>
    <scope>NUCLEOTIDE SEQUENCE [LARGE SCALE GENOMIC DNA]</scope>
    <source>
        <strain evidence="1 2">XJ-54</strain>
    </source>
</reference>
<organism evidence="1 2">
    <name type="scientific">Saccharomonospora xinjiangensis XJ-54</name>
    <dbReference type="NCBI Taxonomy" id="882086"/>
    <lineage>
        <taxon>Bacteria</taxon>
        <taxon>Bacillati</taxon>
        <taxon>Actinomycetota</taxon>
        <taxon>Actinomycetes</taxon>
        <taxon>Pseudonocardiales</taxon>
        <taxon>Pseudonocardiaceae</taxon>
        <taxon>Saccharomonospora</taxon>
    </lineage>
</organism>
<dbReference type="EMBL" id="JH636049">
    <property type="protein sequence ID" value="EID52746.1"/>
    <property type="molecule type" value="Genomic_DNA"/>
</dbReference>
<evidence type="ECO:0000313" key="2">
    <source>
        <dbReference type="Proteomes" id="UP000004691"/>
    </source>
</evidence>
<proteinExistence type="predicted"/>
<dbReference type="Proteomes" id="UP000004691">
    <property type="component" value="Unassembled WGS sequence"/>
</dbReference>
<dbReference type="AlphaFoldDB" id="I0UXZ3"/>
<accession>I0UXZ3</accession>
<evidence type="ECO:0000313" key="1">
    <source>
        <dbReference type="EMBL" id="EID52746.1"/>
    </source>
</evidence>
<sequence>MGYETQPRDSRGRWTKRSGALVASTTLAITVAYGPAGVTGVTGVSGGSGVASMQSSLSQVVRTKLAKGKRSAAKGHRNTTWKRLDLERIDEKLDRAGGCALHSYGQVQRFLTRTPCHSLRRMLFLLGDGHGNRIVVSVSWVRMRGTAAARELRGLADVDGTGNITPLPGAIVGAGTIRWTGRYYDSRRSGSLVVIAETEPVRGNPHPGFLDGVADVAAELPRP</sequence>
<protein>
    <submittedName>
        <fullName evidence="1">Uncharacterized protein</fullName>
    </submittedName>
</protein>
<keyword evidence="2" id="KW-1185">Reference proteome</keyword>
<name>I0UXZ3_9PSEU</name>
<dbReference type="STRING" id="882086.SacxiDRAFT_0470"/>
<dbReference type="HOGENOM" id="CLU_1249275_0_0_11"/>